<dbReference type="OrthoDB" id="10296306at2759"/>
<evidence type="ECO:0000313" key="2">
    <source>
        <dbReference type="Proteomes" id="UP000591131"/>
    </source>
</evidence>
<comment type="caution">
    <text evidence="1">The sequence shown here is derived from an EMBL/GenBank/DDBJ whole genome shotgun (WGS) entry which is preliminary data.</text>
</comment>
<dbReference type="AlphaFoldDB" id="A0A7J6KQ77"/>
<proteinExistence type="predicted"/>
<protein>
    <submittedName>
        <fullName evidence="1">Uncharacterized protein</fullName>
    </submittedName>
</protein>
<gene>
    <name evidence="1" type="ORF">FOL47_002077</name>
</gene>
<dbReference type="Proteomes" id="UP000591131">
    <property type="component" value="Unassembled WGS sequence"/>
</dbReference>
<dbReference type="EMBL" id="JAAPAO010001532">
    <property type="protein sequence ID" value="KAF4649455.1"/>
    <property type="molecule type" value="Genomic_DNA"/>
</dbReference>
<name>A0A7J6KQ77_PERCH</name>
<organism evidence="1 2">
    <name type="scientific">Perkinsus chesapeaki</name>
    <name type="common">Clam parasite</name>
    <name type="synonym">Perkinsus andrewsi</name>
    <dbReference type="NCBI Taxonomy" id="330153"/>
    <lineage>
        <taxon>Eukaryota</taxon>
        <taxon>Sar</taxon>
        <taxon>Alveolata</taxon>
        <taxon>Perkinsozoa</taxon>
        <taxon>Perkinsea</taxon>
        <taxon>Perkinsida</taxon>
        <taxon>Perkinsidae</taxon>
        <taxon>Perkinsus</taxon>
    </lineage>
</organism>
<accession>A0A7J6KQ77</accession>
<sequence length="354" mass="39997">MLPIRLTSAALPLIKALDVELGKENPSETIINDKLQALNGSMGWDRFYKAPLRWESTPGSGWTQASSQYQMMKLRLMYGCPFRHETVGNEVAGLLYPAEQESIGLLQVCCGMDTVILPPLDYKCLRYEVHEPLLEGLMFGIWVPHKRFYECGACGIPIPLDNGPPNLSNIISSGTGSARPDYDGPKALDLQRLVEALGNHVHNYQRHLYNAGHYLQYFGPDDMEPRPFTLKLYPFCFMDHPFFTSGITAQAMLDHLNWHRLPTPVAALAQALWYYISNNYNLGAYVHKKAGRLIVWQLCSDEFARGVVSSDTPFELRRGTCPYDRRVHEALQGLADFNYAFETSSRFCDTSGFV</sequence>
<evidence type="ECO:0000313" key="1">
    <source>
        <dbReference type="EMBL" id="KAF4649455.1"/>
    </source>
</evidence>
<keyword evidence="2" id="KW-1185">Reference proteome</keyword>
<reference evidence="1 2" key="1">
    <citation type="submission" date="2020-04" db="EMBL/GenBank/DDBJ databases">
        <title>Perkinsus chesapeaki whole genome sequence.</title>
        <authorList>
            <person name="Bogema D.R."/>
        </authorList>
    </citation>
    <scope>NUCLEOTIDE SEQUENCE [LARGE SCALE GENOMIC DNA]</scope>
    <source>
        <strain evidence="1">ATCC PRA-425</strain>
    </source>
</reference>